<comment type="function">
    <text evidence="6">Phosphorylates Ins(1,3,4,5,6)P5 at position 2 to form Ins(1,2,3,4,5,6)P6 (InsP6 or phytate).</text>
</comment>
<proteinExistence type="predicted"/>
<keyword evidence="3 6" id="KW-0547">Nucleotide-binding</keyword>
<gene>
    <name evidence="7" type="ORF">DH2020_035021</name>
</gene>
<dbReference type="Pfam" id="PF06090">
    <property type="entry name" value="Ins_P5_2-kin"/>
    <property type="match status" value="1"/>
</dbReference>
<comment type="domain">
    <text evidence="6">The EXKPK motif is conserved in inositol-pentakisphosphate 2-kinases of both family 1 and 2.</text>
</comment>
<dbReference type="InterPro" id="IPR043001">
    <property type="entry name" value="IP5_2-K_N_lobe"/>
</dbReference>
<name>A0ABR0V7R6_REHGL</name>
<dbReference type="Proteomes" id="UP001318860">
    <property type="component" value="Unassembled WGS sequence"/>
</dbReference>
<keyword evidence="5 6" id="KW-0067">ATP-binding</keyword>
<evidence type="ECO:0000256" key="6">
    <source>
        <dbReference type="RuleBase" id="RU364126"/>
    </source>
</evidence>
<comment type="caution">
    <text evidence="7">The sequence shown here is derived from an EMBL/GenBank/DDBJ whole genome shotgun (WGS) entry which is preliminary data.</text>
</comment>
<dbReference type="EC" id="2.7.1.158" evidence="1 6"/>
<organism evidence="7 8">
    <name type="scientific">Rehmannia glutinosa</name>
    <name type="common">Chinese foxglove</name>
    <dbReference type="NCBI Taxonomy" id="99300"/>
    <lineage>
        <taxon>Eukaryota</taxon>
        <taxon>Viridiplantae</taxon>
        <taxon>Streptophyta</taxon>
        <taxon>Embryophyta</taxon>
        <taxon>Tracheophyta</taxon>
        <taxon>Spermatophyta</taxon>
        <taxon>Magnoliopsida</taxon>
        <taxon>eudicotyledons</taxon>
        <taxon>Gunneridae</taxon>
        <taxon>Pentapetalae</taxon>
        <taxon>asterids</taxon>
        <taxon>lamiids</taxon>
        <taxon>Lamiales</taxon>
        <taxon>Orobanchaceae</taxon>
        <taxon>Rehmannieae</taxon>
        <taxon>Rehmannia</taxon>
    </lineage>
</organism>
<evidence type="ECO:0000256" key="5">
    <source>
        <dbReference type="ARBA" id="ARBA00022840"/>
    </source>
</evidence>
<evidence type="ECO:0000256" key="3">
    <source>
        <dbReference type="ARBA" id="ARBA00022741"/>
    </source>
</evidence>
<comment type="catalytic activity">
    <reaction evidence="6">
        <text>1D-myo-inositol 1,3,4,5,6-pentakisphosphate + ATP = 1D-myo-inositol hexakisphosphate + ADP + H(+)</text>
        <dbReference type="Rhea" id="RHEA:20313"/>
        <dbReference type="ChEBI" id="CHEBI:15378"/>
        <dbReference type="ChEBI" id="CHEBI:30616"/>
        <dbReference type="ChEBI" id="CHEBI:57733"/>
        <dbReference type="ChEBI" id="CHEBI:58130"/>
        <dbReference type="ChEBI" id="CHEBI:456216"/>
        <dbReference type="EC" id="2.7.1.158"/>
    </reaction>
</comment>
<reference evidence="7 8" key="1">
    <citation type="journal article" date="2021" name="Comput. Struct. Biotechnol. J.">
        <title>De novo genome assembly of the potent medicinal plant Rehmannia glutinosa using nanopore technology.</title>
        <authorList>
            <person name="Ma L."/>
            <person name="Dong C."/>
            <person name="Song C."/>
            <person name="Wang X."/>
            <person name="Zheng X."/>
            <person name="Niu Y."/>
            <person name="Chen S."/>
            <person name="Feng W."/>
        </authorList>
    </citation>
    <scope>NUCLEOTIDE SEQUENCE [LARGE SCALE GENOMIC DNA]</scope>
    <source>
        <strain evidence="7">DH-2019</strain>
    </source>
</reference>
<dbReference type="InterPro" id="IPR009286">
    <property type="entry name" value="Ins_P5_2-kin"/>
</dbReference>
<dbReference type="PANTHER" id="PTHR14456">
    <property type="entry name" value="INOSITOL POLYPHOSPHATE KINASE 1"/>
    <property type="match status" value="1"/>
</dbReference>
<dbReference type="EMBL" id="JABTTQ020001398">
    <property type="protein sequence ID" value="KAK6131240.1"/>
    <property type="molecule type" value="Genomic_DNA"/>
</dbReference>
<protein>
    <recommendedName>
        <fullName evidence="1 6">Inositol-pentakisphosphate 2-kinase</fullName>
        <ecNumber evidence="1 6">2.7.1.158</ecNumber>
    </recommendedName>
</protein>
<evidence type="ECO:0000256" key="4">
    <source>
        <dbReference type="ARBA" id="ARBA00022777"/>
    </source>
</evidence>
<keyword evidence="2 6" id="KW-0808">Transferase</keyword>
<dbReference type="Gene3D" id="3.30.200.110">
    <property type="entry name" value="Inositol-pentakisphosphate 2-kinase, N-lobe"/>
    <property type="match status" value="1"/>
</dbReference>
<sequence length="330" mass="36827">MAAVLQAKDAAEWAYRGEGAVNLVLAYCGSSPNFVGKVLRIQKVPNNGSKSENGHSALTKHECLLWGEFEGIVSAPTREIAEQLYVKNIRVLVSKEFLEAVEDKVLRQRPSWRVDAAKISQISKYDPLDLFSGSKDRVQKAIKSMFLTPQNNFRVFLNGSLIFGGMDGAVDSPSCMDNQALQNGLKRVIVANDGMHTKYFMELVAETVLKSGLLNQLLEVQKLDAFDIEGAIHAYYDIVSQPCMVCQTKGRNKLSGRYSSIHSMPRDEKLKVVRDYLISATGKDLSMMISFRSRGNKDPESPYNVVFLESTNQTFDYKVNTLSILLHISD</sequence>
<keyword evidence="8" id="KW-1185">Reference proteome</keyword>
<dbReference type="PANTHER" id="PTHR14456:SF2">
    <property type="entry name" value="INOSITOL-PENTAKISPHOSPHATE 2-KINASE"/>
    <property type="match status" value="1"/>
</dbReference>
<evidence type="ECO:0000313" key="7">
    <source>
        <dbReference type="EMBL" id="KAK6131240.1"/>
    </source>
</evidence>
<accession>A0ABR0V7R6</accession>
<keyword evidence="4 6" id="KW-0418">Kinase</keyword>
<evidence type="ECO:0000256" key="2">
    <source>
        <dbReference type="ARBA" id="ARBA00022679"/>
    </source>
</evidence>
<evidence type="ECO:0000256" key="1">
    <source>
        <dbReference type="ARBA" id="ARBA00012023"/>
    </source>
</evidence>
<evidence type="ECO:0000313" key="8">
    <source>
        <dbReference type="Proteomes" id="UP001318860"/>
    </source>
</evidence>